<evidence type="ECO:0000313" key="1">
    <source>
        <dbReference type="EMBL" id="JAD21691.1"/>
    </source>
</evidence>
<reference evidence="1" key="1">
    <citation type="submission" date="2014-09" db="EMBL/GenBank/DDBJ databases">
        <authorList>
            <person name="Magalhaes I.L.F."/>
            <person name="Oliveira U."/>
            <person name="Santos F.R."/>
            <person name="Vidigal T.H.D.A."/>
            <person name="Brescovit A.D."/>
            <person name="Santos A.J."/>
        </authorList>
    </citation>
    <scope>NUCLEOTIDE SEQUENCE</scope>
    <source>
        <tissue evidence="1">Shoot tissue taken approximately 20 cm above the soil surface</tissue>
    </source>
</reference>
<protein>
    <submittedName>
        <fullName evidence="1">Uncharacterized protein</fullName>
    </submittedName>
</protein>
<reference evidence="1" key="2">
    <citation type="journal article" date="2015" name="Data Brief">
        <title>Shoot transcriptome of the giant reed, Arundo donax.</title>
        <authorList>
            <person name="Barrero R.A."/>
            <person name="Guerrero F.D."/>
            <person name="Moolhuijzen P."/>
            <person name="Goolsby J.A."/>
            <person name="Tidwell J."/>
            <person name="Bellgard S.E."/>
            <person name="Bellgard M.I."/>
        </authorList>
    </citation>
    <scope>NUCLEOTIDE SEQUENCE</scope>
    <source>
        <tissue evidence="1">Shoot tissue taken approximately 20 cm above the soil surface</tissue>
    </source>
</reference>
<organism evidence="1">
    <name type="scientific">Arundo donax</name>
    <name type="common">Giant reed</name>
    <name type="synonym">Donax arundinaceus</name>
    <dbReference type="NCBI Taxonomy" id="35708"/>
    <lineage>
        <taxon>Eukaryota</taxon>
        <taxon>Viridiplantae</taxon>
        <taxon>Streptophyta</taxon>
        <taxon>Embryophyta</taxon>
        <taxon>Tracheophyta</taxon>
        <taxon>Spermatophyta</taxon>
        <taxon>Magnoliopsida</taxon>
        <taxon>Liliopsida</taxon>
        <taxon>Poales</taxon>
        <taxon>Poaceae</taxon>
        <taxon>PACMAD clade</taxon>
        <taxon>Arundinoideae</taxon>
        <taxon>Arundineae</taxon>
        <taxon>Arundo</taxon>
    </lineage>
</organism>
<proteinExistence type="predicted"/>
<sequence>MHYAVVLFSIMYKCGPFLYTYNVFCFSSKTNDVLCACQPTIPVEIVRYERNCYLLILATDSLLLCAGARSLTRHR</sequence>
<accession>A0A0A8Y6J0</accession>
<dbReference type="EMBL" id="GBRH01276204">
    <property type="protein sequence ID" value="JAD21691.1"/>
    <property type="molecule type" value="Transcribed_RNA"/>
</dbReference>
<dbReference type="AlphaFoldDB" id="A0A0A8Y6J0"/>
<name>A0A0A8Y6J0_ARUDO</name>